<dbReference type="Proteomes" id="UP000799438">
    <property type="component" value="Unassembled WGS sequence"/>
</dbReference>
<protein>
    <submittedName>
        <fullName evidence="2">Uncharacterized protein</fullName>
    </submittedName>
</protein>
<reference evidence="2" key="1">
    <citation type="journal article" date="2020" name="Stud. Mycol.">
        <title>101 Dothideomycetes genomes: a test case for predicting lifestyles and emergence of pathogens.</title>
        <authorList>
            <person name="Haridas S."/>
            <person name="Albert R."/>
            <person name="Binder M."/>
            <person name="Bloem J."/>
            <person name="Labutti K."/>
            <person name="Salamov A."/>
            <person name="Andreopoulos B."/>
            <person name="Baker S."/>
            <person name="Barry K."/>
            <person name="Bills G."/>
            <person name="Bluhm B."/>
            <person name="Cannon C."/>
            <person name="Castanera R."/>
            <person name="Culley D."/>
            <person name="Daum C."/>
            <person name="Ezra D."/>
            <person name="Gonzalez J."/>
            <person name="Henrissat B."/>
            <person name="Kuo A."/>
            <person name="Liang C."/>
            <person name="Lipzen A."/>
            <person name="Lutzoni F."/>
            <person name="Magnuson J."/>
            <person name="Mondo S."/>
            <person name="Nolan M."/>
            <person name="Ohm R."/>
            <person name="Pangilinan J."/>
            <person name="Park H.-J."/>
            <person name="Ramirez L."/>
            <person name="Alfaro M."/>
            <person name="Sun H."/>
            <person name="Tritt A."/>
            <person name="Yoshinaga Y."/>
            <person name="Zwiers L.-H."/>
            <person name="Turgeon B."/>
            <person name="Goodwin S."/>
            <person name="Spatafora J."/>
            <person name="Crous P."/>
            <person name="Grigoriev I."/>
        </authorList>
    </citation>
    <scope>NUCLEOTIDE SEQUENCE</scope>
    <source>
        <strain evidence="2">CBS 121167</strain>
    </source>
</reference>
<dbReference type="EMBL" id="ML995483">
    <property type="protein sequence ID" value="KAF2142902.1"/>
    <property type="molecule type" value="Genomic_DNA"/>
</dbReference>
<sequence>MYGALFSTTDGRFASKSNSHWCSFSIDGRPVFDNGLLGDMPALTERHYLSWLQRDDSKLAEGSQRLGRDSVIDEDAMDIDSGDMGNSRNMDNMDSRYRYSSITPTSINHNGGAISAFIPLNGINKENIPTTTSTDSLSSASSPIADLPEDFFFMKSSERDIPTHYACGMSYKPGGHHVNIGRCTGSAINRFQDSKYQHARARPWRSPQLTSLTSSTSSSESTSSLPSSIATLATTPGHGNAQEASGPYPVYVRDSNGKLWLDLGSVDYGNELIAAATATAANKREPTPVHEMRDFYYERDAESSTPVFYGTGRQTISHGWAARMGMET</sequence>
<dbReference type="AlphaFoldDB" id="A0A6A6BFG0"/>
<evidence type="ECO:0000313" key="3">
    <source>
        <dbReference type="Proteomes" id="UP000799438"/>
    </source>
</evidence>
<dbReference type="OrthoDB" id="10661374at2759"/>
<dbReference type="RefSeq" id="XP_033398614.1">
    <property type="nucleotide sequence ID" value="XM_033535251.1"/>
</dbReference>
<dbReference type="GeneID" id="54292745"/>
<proteinExistence type="predicted"/>
<feature type="compositionally biased region" description="Low complexity" evidence="1">
    <location>
        <begin position="206"/>
        <end position="235"/>
    </location>
</feature>
<evidence type="ECO:0000256" key="1">
    <source>
        <dbReference type="SAM" id="MobiDB-lite"/>
    </source>
</evidence>
<name>A0A6A6BFG0_9PEZI</name>
<evidence type="ECO:0000313" key="2">
    <source>
        <dbReference type="EMBL" id="KAF2142902.1"/>
    </source>
</evidence>
<accession>A0A6A6BFG0</accession>
<feature type="region of interest" description="Disordered" evidence="1">
    <location>
        <begin position="198"/>
        <end position="246"/>
    </location>
</feature>
<keyword evidence="3" id="KW-1185">Reference proteome</keyword>
<organism evidence="2 3">
    <name type="scientific">Aplosporella prunicola CBS 121167</name>
    <dbReference type="NCBI Taxonomy" id="1176127"/>
    <lineage>
        <taxon>Eukaryota</taxon>
        <taxon>Fungi</taxon>
        <taxon>Dikarya</taxon>
        <taxon>Ascomycota</taxon>
        <taxon>Pezizomycotina</taxon>
        <taxon>Dothideomycetes</taxon>
        <taxon>Dothideomycetes incertae sedis</taxon>
        <taxon>Botryosphaeriales</taxon>
        <taxon>Aplosporellaceae</taxon>
        <taxon>Aplosporella</taxon>
    </lineage>
</organism>
<gene>
    <name evidence="2" type="ORF">K452DRAFT_12732</name>
</gene>